<reference evidence="1" key="1">
    <citation type="submission" date="2021-01" db="EMBL/GenBank/DDBJ databases">
        <authorList>
            <consortium name="Genoscope - CEA"/>
            <person name="William W."/>
        </authorList>
    </citation>
    <scope>NUCLEOTIDE SEQUENCE</scope>
</reference>
<comment type="caution">
    <text evidence="1">The sequence shown here is derived from an EMBL/GenBank/DDBJ whole genome shotgun (WGS) entry which is preliminary data.</text>
</comment>
<dbReference type="EMBL" id="CAJJDO010000222">
    <property type="protein sequence ID" value="CAD8214531.1"/>
    <property type="molecule type" value="Genomic_DNA"/>
</dbReference>
<keyword evidence="2" id="KW-1185">Reference proteome</keyword>
<dbReference type="Proteomes" id="UP000689195">
    <property type="component" value="Unassembled WGS sequence"/>
</dbReference>
<proteinExistence type="predicted"/>
<dbReference type="AlphaFoldDB" id="A0A8S1YMD9"/>
<gene>
    <name evidence="1" type="ORF">PPENT_87.1.T2220002</name>
</gene>
<evidence type="ECO:0000313" key="1">
    <source>
        <dbReference type="EMBL" id="CAD8214531.1"/>
    </source>
</evidence>
<organism evidence="1 2">
    <name type="scientific">Paramecium pentaurelia</name>
    <dbReference type="NCBI Taxonomy" id="43138"/>
    <lineage>
        <taxon>Eukaryota</taxon>
        <taxon>Sar</taxon>
        <taxon>Alveolata</taxon>
        <taxon>Ciliophora</taxon>
        <taxon>Intramacronucleata</taxon>
        <taxon>Oligohymenophorea</taxon>
        <taxon>Peniculida</taxon>
        <taxon>Parameciidae</taxon>
        <taxon>Paramecium</taxon>
    </lineage>
</organism>
<evidence type="ECO:0000313" key="2">
    <source>
        <dbReference type="Proteomes" id="UP000689195"/>
    </source>
</evidence>
<name>A0A8S1YMD9_9CILI</name>
<accession>A0A8S1YMD9</accession>
<sequence length="84" mass="10052">MQEWINARKLDWKQVNIQKNECQTAQYGSYKDIKKIVGEINMMKKVIQRLENGLNFTRIFELMSGYQNGIFYLKITFWVGRLLS</sequence>
<protein>
    <submittedName>
        <fullName evidence="1">Uncharacterized protein</fullName>
    </submittedName>
</protein>